<dbReference type="AlphaFoldDB" id="A0A931YDR9"/>
<accession>A0A931YDR9</accession>
<reference evidence="1" key="1">
    <citation type="submission" date="2020-07" db="EMBL/GenBank/DDBJ databases">
        <title>Huge and variable diversity of episymbiotic CPR bacteria and DPANN archaea in groundwater ecosystems.</title>
        <authorList>
            <person name="He C.Y."/>
            <person name="Keren R."/>
            <person name="Whittaker M."/>
            <person name="Farag I.F."/>
            <person name="Doudna J."/>
            <person name="Cate J.H.D."/>
            <person name="Banfield J.F."/>
        </authorList>
    </citation>
    <scope>NUCLEOTIDE SEQUENCE</scope>
    <source>
        <strain evidence="1">NC_groundwater_418_Ag_B-0.1um_45_10</strain>
    </source>
</reference>
<evidence type="ECO:0000313" key="2">
    <source>
        <dbReference type="Proteomes" id="UP000709672"/>
    </source>
</evidence>
<dbReference type="InterPro" id="IPR021109">
    <property type="entry name" value="Peptidase_aspartic_dom_sf"/>
</dbReference>
<dbReference type="EMBL" id="JACPHQ010000026">
    <property type="protein sequence ID" value="MBI2466015.1"/>
    <property type="molecule type" value="Genomic_DNA"/>
</dbReference>
<sequence>MKFKYHKVLLPERSEYFGWSILKPIIPVRVIVDKKELNYAALIDSGADFCIFDADIGEYLGLDIKSSEYIEFGGIQDRDGAKAFLHDVMLNIGGFGYKVKIGFSYDIARHGFGILGQKGFFDAFVIKFDLAKEEVELKKLK</sequence>
<dbReference type="Proteomes" id="UP000709672">
    <property type="component" value="Unassembled WGS sequence"/>
</dbReference>
<comment type="caution">
    <text evidence="1">The sequence shown here is derived from an EMBL/GenBank/DDBJ whole genome shotgun (WGS) entry which is preliminary data.</text>
</comment>
<dbReference type="Gene3D" id="2.40.70.10">
    <property type="entry name" value="Acid Proteases"/>
    <property type="match status" value="1"/>
</dbReference>
<name>A0A931YDR9_9BACT</name>
<evidence type="ECO:0008006" key="3">
    <source>
        <dbReference type="Google" id="ProtNLM"/>
    </source>
</evidence>
<protein>
    <recommendedName>
        <fullName evidence="3">Peptidase A2 domain-containing protein</fullName>
    </recommendedName>
</protein>
<organism evidence="1 2">
    <name type="scientific">Candidatus Sungiibacteriota bacterium</name>
    <dbReference type="NCBI Taxonomy" id="2750080"/>
    <lineage>
        <taxon>Bacteria</taxon>
        <taxon>Candidatus Sungiibacteriota</taxon>
    </lineage>
</organism>
<gene>
    <name evidence="1" type="ORF">HYV66_02165</name>
</gene>
<evidence type="ECO:0000313" key="1">
    <source>
        <dbReference type="EMBL" id="MBI2466015.1"/>
    </source>
</evidence>
<proteinExistence type="predicted"/>